<organism evidence="3 4">
    <name type="scientific">Ceriporiopsis subvermispora (strain B)</name>
    <name type="common">White-rot fungus</name>
    <name type="synonym">Gelatoporia subvermispora</name>
    <dbReference type="NCBI Taxonomy" id="914234"/>
    <lineage>
        <taxon>Eukaryota</taxon>
        <taxon>Fungi</taxon>
        <taxon>Dikarya</taxon>
        <taxon>Basidiomycota</taxon>
        <taxon>Agaricomycotina</taxon>
        <taxon>Agaricomycetes</taxon>
        <taxon>Polyporales</taxon>
        <taxon>Gelatoporiaceae</taxon>
        <taxon>Gelatoporia</taxon>
    </lineage>
</organism>
<keyword evidence="2" id="KW-0812">Transmembrane</keyword>
<evidence type="ECO:0000256" key="1">
    <source>
        <dbReference type="SAM" id="MobiDB-lite"/>
    </source>
</evidence>
<name>M2QU96_CERS8</name>
<sequence>MSLPLTTPLLDTLAYRLDTTSNSCMIAAEVLLLVLTWIKTYQIKKASYALNLRTPIATLLLRDGTLYFVVILAIQVFAIISIDSGSTFVLFDVWTYFRQVFVVIFTSHFMLNLRGVSMSLDEQEFETSYTGNSTDVRFMRSIVGNLGAPIDIRRTMSPADLQEEMLDPDKIPEDPGGTDGRNSTGRAEDTLCETIV</sequence>
<dbReference type="OrthoDB" id="2756573at2759"/>
<keyword evidence="2" id="KW-0472">Membrane</keyword>
<dbReference type="EMBL" id="KB445800">
    <property type="protein sequence ID" value="EMD35655.1"/>
    <property type="molecule type" value="Genomic_DNA"/>
</dbReference>
<gene>
    <name evidence="3" type="ORF">CERSUDRAFT_96770</name>
</gene>
<reference evidence="3 4" key="1">
    <citation type="journal article" date="2012" name="Proc. Natl. Acad. Sci. U.S.A.">
        <title>Comparative genomics of Ceriporiopsis subvermispora and Phanerochaete chrysosporium provide insight into selective ligninolysis.</title>
        <authorList>
            <person name="Fernandez-Fueyo E."/>
            <person name="Ruiz-Duenas F.J."/>
            <person name="Ferreira P."/>
            <person name="Floudas D."/>
            <person name="Hibbett D.S."/>
            <person name="Canessa P."/>
            <person name="Larrondo L.F."/>
            <person name="James T.Y."/>
            <person name="Seelenfreund D."/>
            <person name="Lobos S."/>
            <person name="Polanco R."/>
            <person name="Tello M."/>
            <person name="Honda Y."/>
            <person name="Watanabe T."/>
            <person name="Watanabe T."/>
            <person name="Ryu J.S."/>
            <person name="Kubicek C.P."/>
            <person name="Schmoll M."/>
            <person name="Gaskell J."/>
            <person name="Hammel K.E."/>
            <person name="St John F.J."/>
            <person name="Vanden Wymelenberg A."/>
            <person name="Sabat G."/>
            <person name="Splinter BonDurant S."/>
            <person name="Syed K."/>
            <person name="Yadav J.S."/>
            <person name="Doddapaneni H."/>
            <person name="Subramanian V."/>
            <person name="Lavin J.L."/>
            <person name="Oguiza J.A."/>
            <person name="Perez G."/>
            <person name="Pisabarro A.G."/>
            <person name="Ramirez L."/>
            <person name="Santoyo F."/>
            <person name="Master E."/>
            <person name="Coutinho P.M."/>
            <person name="Henrissat B."/>
            <person name="Lombard V."/>
            <person name="Magnuson J.K."/>
            <person name="Kuees U."/>
            <person name="Hori C."/>
            <person name="Igarashi K."/>
            <person name="Samejima M."/>
            <person name="Held B.W."/>
            <person name="Barry K.W."/>
            <person name="LaButti K.M."/>
            <person name="Lapidus A."/>
            <person name="Lindquist E.A."/>
            <person name="Lucas S.M."/>
            <person name="Riley R."/>
            <person name="Salamov A.A."/>
            <person name="Hoffmeister D."/>
            <person name="Schwenk D."/>
            <person name="Hadar Y."/>
            <person name="Yarden O."/>
            <person name="de Vries R.P."/>
            <person name="Wiebenga A."/>
            <person name="Stenlid J."/>
            <person name="Eastwood D."/>
            <person name="Grigoriev I.V."/>
            <person name="Berka R.M."/>
            <person name="Blanchette R.A."/>
            <person name="Kersten P."/>
            <person name="Martinez A.T."/>
            <person name="Vicuna R."/>
            <person name="Cullen D."/>
        </authorList>
    </citation>
    <scope>NUCLEOTIDE SEQUENCE [LARGE SCALE GENOMIC DNA]</scope>
    <source>
        <strain evidence="3 4">B</strain>
    </source>
</reference>
<evidence type="ECO:0000313" key="3">
    <source>
        <dbReference type="EMBL" id="EMD35655.1"/>
    </source>
</evidence>
<feature type="region of interest" description="Disordered" evidence="1">
    <location>
        <begin position="164"/>
        <end position="196"/>
    </location>
</feature>
<feature type="transmembrane region" description="Helical" evidence="2">
    <location>
        <begin position="59"/>
        <end position="82"/>
    </location>
</feature>
<keyword evidence="2" id="KW-1133">Transmembrane helix</keyword>
<protein>
    <submittedName>
        <fullName evidence="3">Uncharacterized protein</fullName>
    </submittedName>
</protein>
<proteinExistence type="predicted"/>
<evidence type="ECO:0000256" key="2">
    <source>
        <dbReference type="SAM" id="Phobius"/>
    </source>
</evidence>
<keyword evidence="4" id="KW-1185">Reference proteome</keyword>
<dbReference type="Proteomes" id="UP000016930">
    <property type="component" value="Unassembled WGS sequence"/>
</dbReference>
<dbReference type="HOGENOM" id="CLU_1461139_0_0_1"/>
<feature type="transmembrane region" description="Helical" evidence="2">
    <location>
        <begin position="94"/>
        <end position="113"/>
    </location>
</feature>
<dbReference type="AlphaFoldDB" id="M2QU96"/>
<accession>M2QU96</accession>
<feature type="transmembrane region" description="Helical" evidence="2">
    <location>
        <begin position="20"/>
        <end position="38"/>
    </location>
</feature>
<evidence type="ECO:0000313" key="4">
    <source>
        <dbReference type="Proteomes" id="UP000016930"/>
    </source>
</evidence>